<dbReference type="EMBL" id="CP033433">
    <property type="protein sequence ID" value="AYQ73698.1"/>
    <property type="molecule type" value="Genomic_DNA"/>
</dbReference>
<name>A0A3G3JZM7_9BACL</name>
<dbReference type="InterPro" id="IPR009799">
    <property type="entry name" value="EthD_dom"/>
</dbReference>
<sequence length="103" mass="11902">MVKVTVLLPMPQDLEGFARYYDEVHLPLVRELPNVKRVSVQRVLDRQSASAPYWIAEFGFDSGDLMRQALEGPEGQRLYADVPNLVRFLGSEPQVLFSEEWHR</sequence>
<dbReference type="NCBIfam" id="TIGR02118">
    <property type="entry name" value="EthD family reductase"/>
    <property type="match status" value="1"/>
</dbReference>
<dbReference type="InterPro" id="IPR011008">
    <property type="entry name" value="Dimeric_a/b-barrel"/>
</dbReference>
<dbReference type="SUPFAM" id="SSF54909">
    <property type="entry name" value="Dimeric alpha+beta barrel"/>
    <property type="match status" value="1"/>
</dbReference>
<reference evidence="2 3" key="1">
    <citation type="submission" date="2018-10" db="EMBL/GenBank/DDBJ databases">
        <title>Genome Sequence of Cohnella sp.</title>
        <authorList>
            <person name="Srinivasan S."/>
            <person name="Kim M.K."/>
        </authorList>
    </citation>
    <scope>NUCLEOTIDE SEQUENCE [LARGE SCALE GENOMIC DNA]</scope>
    <source>
        <strain evidence="2 3">18JY8-7</strain>
    </source>
</reference>
<accession>A0A3G3JZM7</accession>
<dbReference type="RefSeq" id="WP_123041782.1">
    <property type="nucleotide sequence ID" value="NZ_CP033433.1"/>
</dbReference>
<evidence type="ECO:0000259" key="1">
    <source>
        <dbReference type="Pfam" id="PF07110"/>
    </source>
</evidence>
<keyword evidence="3" id="KW-1185">Reference proteome</keyword>
<dbReference type="Gene3D" id="3.30.70.100">
    <property type="match status" value="1"/>
</dbReference>
<dbReference type="GO" id="GO:0016491">
    <property type="term" value="F:oxidoreductase activity"/>
    <property type="evidence" value="ECO:0007669"/>
    <property type="project" value="InterPro"/>
</dbReference>
<dbReference type="Proteomes" id="UP000269097">
    <property type="component" value="Chromosome"/>
</dbReference>
<gene>
    <name evidence="2" type="ORF">EAV92_14580</name>
</gene>
<evidence type="ECO:0000313" key="3">
    <source>
        <dbReference type="Proteomes" id="UP000269097"/>
    </source>
</evidence>
<organism evidence="2 3">
    <name type="scientific">Cohnella candidum</name>
    <dbReference type="NCBI Taxonomy" id="2674991"/>
    <lineage>
        <taxon>Bacteria</taxon>
        <taxon>Bacillati</taxon>
        <taxon>Bacillota</taxon>
        <taxon>Bacilli</taxon>
        <taxon>Bacillales</taxon>
        <taxon>Paenibacillaceae</taxon>
        <taxon>Cohnella</taxon>
    </lineage>
</organism>
<protein>
    <submittedName>
        <fullName evidence="2">EthD family reductase</fullName>
    </submittedName>
</protein>
<evidence type="ECO:0000313" key="2">
    <source>
        <dbReference type="EMBL" id="AYQ73698.1"/>
    </source>
</evidence>
<feature type="domain" description="EthD" evidence="1">
    <location>
        <begin position="12"/>
        <end position="86"/>
    </location>
</feature>
<dbReference type="Pfam" id="PF07110">
    <property type="entry name" value="EthD"/>
    <property type="match status" value="1"/>
</dbReference>
<proteinExistence type="predicted"/>
<dbReference type="KEGG" id="coh:EAV92_14580"/>
<dbReference type="AlphaFoldDB" id="A0A3G3JZM7"/>